<dbReference type="CDD" id="cd18787">
    <property type="entry name" value="SF2_C_DEAD"/>
    <property type="match status" value="1"/>
</dbReference>
<sequence>MATDSWALAVDEQEAAAESISTLQLNEKEDKQKPEENGEEAVAGGDADKTDDNDDNEDRAAQSLLNKLIRSNLVNTTNQVEVLQRDPNSPLYSVKSFEELRFPQNLIAQSQSGTGKTAAFVLAMLSHVDPANKWPQCLCVSPTYELALQTGKVIEQMGKFYPEVKLMYAIRGNKLERGMKLQEQIVIGTPGTVLDWCQKLRFIDPKKIKVFVLDEADVMIATQGHQDQSIRIQRMLPKTCQMLLFSATFEESVWNFAKRIVPDPNIIKLKREEETLDTIKQYYVNCNSREEKFQALCNIYGAITIAQAMIFCHTRKTAAWLAGELSKEGHQVALLSGEMVVEQRAAVIDRFRQGKEKVLVTTNVCARGIDVEQVSVVINFDLPVDKDGNPDNETYLHRIGRTGRFGKRGLAINMVDSKASMNILNRIQEHFNKKIEKLDTDDLDEIEKIAN</sequence>
<dbReference type="InterPro" id="IPR014001">
    <property type="entry name" value="Helicase_ATP-bd"/>
</dbReference>
<keyword evidence="15" id="KW-1185">Reference proteome</keyword>
<protein>
    <recommendedName>
        <fullName evidence="3">RNA helicase</fullName>
        <ecNumber evidence="3">3.6.4.13</ecNumber>
    </recommendedName>
</protein>
<evidence type="ECO:0000256" key="11">
    <source>
        <dbReference type="ARBA" id="ARBA00047984"/>
    </source>
</evidence>
<dbReference type="PROSITE" id="PS51194">
    <property type="entry name" value="HELICASE_CTER"/>
    <property type="match status" value="1"/>
</dbReference>
<dbReference type="SMART" id="SM00487">
    <property type="entry name" value="DEXDc"/>
    <property type="match status" value="1"/>
</dbReference>
<name>A0A6J2VJG9_CHACN</name>
<dbReference type="PANTHER" id="PTHR47958">
    <property type="entry name" value="ATP-DEPENDENT RNA HELICASE DBP3"/>
    <property type="match status" value="1"/>
</dbReference>
<feature type="domain" description="Helicase ATP-binding" evidence="13">
    <location>
        <begin position="97"/>
        <end position="267"/>
    </location>
</feature>
<dbReference type="FunFam" id="3.40.50.300:FF:000318">
    <property type="entry name" value="ATP-dependent RNA helicase DDX19B"/>
    <property type="match status" value="1"/>
</dbReference>
<keyword evidence="9" id="KW-0694">RNA-binding</keyword>
<dbReference type="GO" id="GO:0003723">
    <property type="term" value="F:RNA binding"/>
    <property type="evidence" value="ECO:0007669"/>
    <property type="project" value="UniProtKB-KW"/>
</dbReference>
<dbReference type="Pfam" id="PF00270">
    <property type="entry name" value="DEAD"/>
    <property type="match status" value="1"/>
</dbReference>
<evidence type="ECO:0000256" key="7">
    <source>
        <dbReference type="ARBA" id="ARBA00022806"/>
    </source>
</evidence>
<dbReference type="InterPro" id="IPR011545">
    <property type="entry name" value="DEAD/DEAH_box_helicase_dom"/>
</dbReference>
<dbReference type="GO" id="GO:0005634">
    <property type="term" value="C:nucleus"/>
    <property type="evidence" value="ECO:0007669"/>
    <property type="project" value="UniProtKB-SubCell"/>
</dbReference>
<dbReference type="Gene3D" id="6.10.250.2170">
    <property type="match status" value="1"/>
</dbReference>
<evidence type="ECO:0000259" key="13">
    <source>
        <dbReference type="PROSITE" id="PS51192"/>
    </source>
</evidence>
<dbReference type="GeneID" id="115813668"/>
<evidence type="ECO:0000256" key="3">
    <source>
        <dbReference type="ARBA" id="ARBA00012552"/>
    </source>
</evidence>
<feature type="region of interest" description="Disordered" evidence="12">
    <location>
        <begin position="18"/>
        <end position="57"/>
    </location>
</feature>
<dbReference type="AlphaFoldDB" id="A0A6J2VJG9"/>
<evidence type="ECO:0000256" key="6">
    <source>
        <dbReference type="ARBA" id="ARBA00022801"/>
    </source>
</evidence>
<dbReference type="Gene3D" id="3.40.50.300">
    <property type="entry name" value="P-loop containing nucleotide triphosphate hydrolases"/>
    <property type="match status" value="2"/>
</dbReference>
<keyword evidence="10" id="KW-0539">Nucleus</keyword>
<evidence type="ECO:0000256" key="5">
    <source>
        <dbReference type="ARBA" id="ARBA00022741"/>
    </source>
</evidence>
<dbReference type="Pfam" id="PF00271">
    <property type="entry name" value="Helicase_C"/>
    <property type="match status" value="1"/>
</dbReference>
<evidence type="ECO:0000256" key="2">
    <source>
        <dbReference type="ARBA" id="ARBA00004496"/>
    </source>
</evidence>
<evidence type="ECO:0000256" key="9">
    <source>
        <dbReference type="ARBA" id="ARBA00022884"/>
    </source>
</evidence>
<proteinExistence type="predicted"/>
<evidence type="ECO:0000256" key="8">
    <source>
        <dbReference type="ARBA" id="ARBA00022840"/>
    </source>
</evidence>
<accession>A0A6J2VJG9</accession>
<comment type="subcellular location">
    <subcellularLocation>
        <location evidence="2">Cytoplasm</location>
    </subcellularLocation>
    <subcellularLocation>
        <location evidence="1">Nucleus</location>
    </subcellularLocation>
</comment>
<evidence type="ECO:0000256" key="12">
    <source>
        <dbReference type="SAM" id="MobiDB-lite"/>
    </source>
</evidence>
<dbReference type="GO" id="GO:0003724">
    <property type="term" value="F:RNA helicase activity"/>
    <property type="evidence" value="ECO:0007669"/>
    <property type="project" value="UniProtKB-EC"/>
</dbReference>
<feature type="compositionally biased region" description="Basic and acidic residues" evidence="12">
    <location>
        <begin position="26"/>
        <end position="36"/>
    </location>
</feature>
<comment type="catalytic activity">
    <reaction evidence="11">
        <text>ATP + H2O = ADP + phosphate + H(+)</text>
        <dbReference type="Rhea" id="RHEA:13065"/>
        <dbReference type="ChEBI" id="CHEBI:15377"/>
        <dbReference type="ChEBI" id="CHEBI:15378"/>
        <dbReference type="ChEBI" id="CHEBI:30616"/>
        <dbReference type="ChEBI" id="CHEBI:43474"/>
        <dbReference type="ChEBI" id="CHEBI:456216"/>
        <dbReference type="EC" id="3.6.4.13"/>
    </reaction>
</comment>
<evidence type="ECO:0000256" key="10">
    <source>
        <dbReference type="ARBA" id="ARBA00023242"/>
    </source>
</evidence>
<dbReference type="SUPFAM" id="SSF52540">
    <property type="entry name" value="P-loop containing nucleoside triphosphate hydrolases"/>
    <property type="match status" value="1"/>
</dbReference>
<keyword evidence="7 16" id="KW-0347">Helicase</keyword>
<evidence type="ECO:0000256" key="1">
    <source>
        <dbReference type="ARBA" id="ARBA00004123"/>
    </source>
</evidence>
<evidence type="ECO:0000259" key="14">
    <source>
        <dbReference type="PROSITE" id="PS51194"/>
    </source>
</evidence>
<keyword evidence="6" id="KW-0378">Hydrolase</keyword>
<keyword evidence="8" id="KW-0067">ATP-binding</keyword>
<organism evidence="15 16">
    <name type="scientific">Chanos chanos</name>
    <name type="common">Milkfish</name>
    <name type="synonym">Mugil chanos</name>
    <dbReference type="NCBI Taxonomy" id="29144"/>
    <lineage>
        <taxon>Eukaryota</taxon>
        <taxon>Metazoa</taxon>
        <taxon>Chordata</taxon>
        <taxon>Craniata</taxon>
        <taxon>Vertebrata</taxon>
        <taxon>Euteleostomi</taxon>
        <taxon>Actinopterygii</taxon>
        <taxon>Neopterygii</taxon>
        <taxon>Teleostei</taxon>
        <taxon>Ostariophysi</taxon>
        <taxon>Gonorynchiformes</taxon>
        <taxon>Chanidae</taxon>
        <taxon>Chanos</taxon>
    </lineage>
</organism>
<dbReference type="EC" id="3.6.4.13" evidence="3"/>
<keyword evidence="4" id="KW-0963">Cytoplasm</keyword>
<dbReference type="GO" id="GO:0005737">
    <property type="term" value="C:cytoplasm"/>
    <property type="evidence" value="ECO:0007669"/>
    <property type="project" value="UniProtKB-SubCell"/>
</dbReference>
<dbReference type="GO" id="GO:0005524">
    <property type="term" value="F:ATP binding"/>
    <property type="evidence" value="ECO:0007669"/>
    <property type="project" value="UniProtKB-KW"/>
</dbReference>
<evidence type="ECO:0000256" key="4">
    <source>
        <dbReference type="ARBA" id="ARBA00022490"/>
    </source>
</evidence>
<evidence type="ECO:0000313" key="16">
    <source>
        <dbReference type="RefSeq" id="XP_030632062.1"/>
    </source>
</evidence>
<feature type="domain" description="Helicase C-terminal" evidence="14">
    <location>
        <begin position="278"/>
        <end position="446"/>
    </location>
</feature>
<dbReference type="Proteomes" id="UP000504632">
    <property type="component" value="Chromosome 6"/>
</dbReference>
<reference evidence="16" key="1">
    <citation type="submission" date="2025-08" db="UniProtKB">
        <authorList>
            <consortium name="RefSeq"/>
        </authorList>
    </citation>
    <scope>IDENTIFICATION</scope>
</reference>
<dbReference type="CTD" id="11269"/>
<dbReference type="InterPro" id="IPR001650">
    <property type="entry name" value="Helicase_C-like"/>
</dbReference>
<dbReference type="GO" id="GO:0016787">
    <property type="term" value="F:hydrolase activity"/>
    <property type="evidence" value="ECO:0007669"/>
    <property type="project" value="UniProtKB-KW"/>
</dbReference>
<keyword evidence="5" id="KW-0547">Nucleotide-binding</keyword>
<dbReference type="InterPro" id="IPR027417">
    <property type="entry name" value="P-loop_NTPase"/>
</dbReference>
<dbReference type="RefSeq" id="XP_030632062.1">
    <property type="nucleotide sequence ID" value="XM_030776202.1"/>
</dbReference>
<dbReference type="SMART" id="SM00490">
    <property type="entry name" value="HELICc"/>
    <property type="match status" value="1"/>
</dbReference>
<dbReference type="PROSITE" id="PS51192">
    <property type="entry name" value="HELICASE_ATP_BIND_1"/>
    <property type="match status" value="1"/>
</dbReference>
<evidence type="ECO:0000313" key="15">
    <source>
        <dbReference type="Proteomes" id="UP000504632"/>
    </source>
</evidence>
<gene>
    <name evidence="16" type="primary">ddx19b</name>
</gene>